<gene>
    <name evidence="2" type="ORF">SAMN05216258_1462</name>
</gene>
<dbReference type="AlphaFoldDB" id="A0A1I3QM58"/>
<accession>A0A1I3QM58</accession>
<sequence length="117" mass="13114">MATWPATLPPPLARDYATDAGRPTARPDLGRGWTTPQELASRSTKITTVVFELTREQARDLVLFLRDHAADHFTLPLRLVEESDEATPALVKFADARPSWMARPSGFEVRARLEIET</sequence>
<organism evidence="2 3">
    <name type="scientific">Albimonas pacifica</name>
    <dbReference type="NCBI Taxonomy" id="1114924"/>
    <lineage>
        <taxon>Bacteria</taxon>
        <taxon>Pseudomonadati</taxon>
        <taxon>Pseudomonadota</taxon>
        <taxon>Alphaproteobacteria</taxon>
        <taxon>Rhodobacterales</taxon>
        <taxon>Paracoccaceae</taxon>
        <taxon>Albimonas</taxon>
    </lineage>
</organism>
<protein>
    <submittedName>
        <fullName evidence="2">Uncharacterized protein</fullName>
    </submittedName>
</protein>
<evidence type="ECO:0000313" key="2">
    <source>
        <dbReference type="EMBL" id="SFJ34207.1"/>
    </source>
</evidence>
<keyword evidence="3" id="KW-1185">Reference proteome</keyword>
<dbReference type="OrthoDB" id="5124200at2"/>
<dbReference type="STRING" id="1114924.SAMN05216258_1462"/>
<reference evidence="2 3" key="1">
    <citation type="submission" date="2016-10" db="EMBL/GenBank/DDBJ databases">
        <authorList>
            <person name="de Groot N.N."/>
        </authorList>
    </citation>
    <scope>NUCLEOTIDE SEQUENCE [LARGE SCALE GENOMIC DNA]</scope>
    <source>
        <strain evidence="2 3">CGMCC 1.11030</strain>
    </source>
</reference>
<dbReference type="RefSeq" id="WP_092866544.1">
    <property type="nucleotide sequence ID" value="NZ_FOQH01000046.1"/>
</dbReference>
<dbReference type="Proteomes" id="UP000199377">
    <property type="component" value="Unassembled WGS sequence"/>
</dbReference>
<dbReference type="EMBL" id="FOQH01000046">
    <property type="protein sequence ID" value="SFJ34207.1"/>
    <property type="molecule type" value="Genomic_DNA"/>
</dbReference>
<proteinExistence type="predicted"/>
<name>A0A1I3QM58_9RHOB</name>
<evidence type="ECO:0000313" key="3">
    <source>
        <dbReference type="Proteomes" id="UP000199377"/>
    </source>
</evidence>
<evidence type="ECO:0000256" key="1">
    <source>
        <dbReference type="SAM" id="MobiDB-lite"/>
    </source>
</evidence>
<feature type="region of interest" description="Disordered" evidence="1">
    <location>
        <begin position="1"/>
        <end position="38"/>
    </location>
</feature>